<feature type="non-terminal residue" evidence="1">
    <location>
        <position position="94"/>
    </location>
</feature>
<sequence>CSWYRKKHKNEEFPELFEHMNQEHWKDKGIAMVSINKDDTQWMPRVTRDVGLELVMVATRVEAIRAKEMPQQKNLVSMEEVVHGKYPDPAHQKE</sequence>
<feature type="non-terminal residue" evidence="1">
    <location>
        <position position="1"/>
    </location>
</feature>
<comment type="caution">
    <text evidence="1">The sequence shown here is derived from an EMBL/GenBank/DDBJ whole genome shotgun (WGS) entry which is preliminary data.</text>
</comment>
<organism evidence="1 2">
    <name type="scientific">Taxus chinensis</name>
    <name type="common">Chinese yew</name>
    <name type="synonym">Taxus wallichiana var. chinensis</name>
    <dbReference type="NCBI Taxonomy" id="29808"/>
    <lineage>
        <taxon>Eukaryota</taxon>
        <taxon>Viridiplantae</taxon>
        <taxon>Streptophyta</taxon>
        <taxon>Embryophyta</taxon>
        <taxon>Tracheophyta</taxon>
        <taxon>Spermatophyta</taxon>
        <taxon>Pinopsida</taxon>
        <taxon>Pinidae</taxon>
        <taxon>Conifers II</taxon>
        <taxon>Cupressales</taxon>
        <taxon>Taxaceae</taxon>
        <taxon>Taxus</taxon>
    </lineage>
</organism>
<evidence type="ECO:0000313" key="1">
    <source>
        <dbReference type="EMBL" id="KAH9303352.1"/>
    </source>
</evidence>
<protein>
    <submittedName>
        <fullName evidence="1">Uncharacterized protein</fullName>
    </submittedName>
</protein>
<gene>
    <name evidence="1" type="ORF">KI387_014935</name>
</gene>
<reference evidence="1 2" key="1">
    <citation type="journal article" date="2021" name="Nat. Plants">
        <title>The Taxus genome provides insights into paclitaxel biosynthesis.</title>
        <authorList>
            <person name="Xiong X."/>
            <person name="Gou J."/>
            <person name="Liao Q."/>
            <person name="Li Y."/>
            <person name="Zhou Q."/>
            <person name="Bi G."/>
            <person name="Li C."/>
            <person name="Du R."/>
            <person name="Wang X."/>
            <person name="Sun T."/>
            <person name="Guo L."/>
            <person name="Liang H."/>
            <person name="Lu P."/>
            <person name="Wu Y."/>
            <person name="Zhang Z."/>
            <person name="Ro D.K."/>
            <person name="Shang Y."/>
            <person name="Huang S."/>
            <person name="Yan J."/>
        </authorList>
    </citation>
    <scope>NUCLEOTIDE SEQUENCE [LARGE SCALE GENOMIC DNA]</scope>
    <source>
        <strain evidence="1">Ta-2019</strain>
    </source>
</reference>
<proteinExistence type="predicted"/>
<keyword evidence="2" id="KW-1185">Reference proteome</keyword>
<name>A0AA38CSS7_TAXCH</name>
<evidence type="ECO:0000313" key="2">
    <source>
        <dbReference type="Proteomes" id="UP000824469"/>
    </source>
</evidence>
<dbReference type="EMBL" id="JAHRHJ020000009">
    <property type="protein sequence ID" value="KAH9303352.1"/>
    <property type="molecule type" value="Genomic_DNA"/>
</dbReference>
<accession>A0AA38CSS7</accession>
<dbReference type="AlphaFoldDB" id="A0AA38CSS7"/>
<dbReference type="Proteomes" id="UP000824469">
    <property type="component" value="Unassembled WGS sequence"/>
</dbReference>